<organism evidence="10 11">
    <name type="scientific">Psychrobacter sanguinis</name>
    <dbReference type="NCBI Taxonomy" id="861445"/>
    <lineage>
        <taxon>Bacteria</taxon>
        <taxon>Pseudomonadati</taxon>
        <taxon>Pseudomonadota</taxon>
        <taxon>Gammaproteobacteria</taxon>
        <taxon>Moraxellales</taxon>
        <taxon>Moraxellaceae</taxon>
        <taxon>Psychrobacter</taxon>
    </lineage>
</organism>
<keyword evidence="2" id="KW-1003">Cell membrane</keyword>
<keyword evidence="4 9" id="KW-0812">Transmembrane</keyword>
<evidence type="ECO:0000256" key="5">
    <source>
        <dbReference type="ARBA" id="ARBA00022989"/>
    </source>
</evidence>
<proteinExistence type="predicted"/>
<sequence>MANNNTQSSTQIDKDSLEISEFLTKRYRGVSVYGTVMILLAIGIIWTAVLTSEQVQQYHEDYMALQKMKVEHRNLQIENQRLVIEQQTFSATPQIASRAVTQLSMYSPSNKDKLILQPMAAKPGDRLNIEQPKTESEETDTTTAPSLGGKDE</sequence>
<feature type="compositionally biased region" description="Basic and acidic residues" evidence="8">
    <location>
        <begin position="123"/>
        <end position="136"/>
    </location>
</feature>
<evidence type="ECO:0000313" key="11">
    <source>
        <dbReference type="Proteomes" id="UP000442109"/>
    </source>
</evidence>
<reference evidence="10 11" key="1">
    <citation type="journal article" date="2019" name="PLoS ONE">
        <title>Pup mortality in New Zealand sea lions (Phocarctos hookeri) at Enderby Island, Auckland Islands, 2013-18.</title>
        <authorList>
            <person name="Michael S.A."/>
            <person name="Hayman D.T.S."/>
            <person name="Gray R."/>
            <person name="Zhang J."/>
            <person name="Rogers L."/>
            <person name="Roe W.D."/>
        </authorList>
    </citation>
    <scope>NUCLEOTIDE SEQUENCE [LARGE SCALE GENOMIC DNA]</scope>
    <source>
        <strain evidence="10 11">SM868</strain>
    </source>
</reference>
<feature type="transmembrane region" description="Helical" evidence="9">
    <location>
        <begin position="30"/>
        <end position="49"/>
    </location>
</feature>
<gene>
    <name evidence="10" type="ORF">GB996_02605</name>
</gene>
<evidence type="ECO:0000256" key="7">
    <source>
        <dbReference type="ARBA" id="ARBA00023306"/>
    </source>
</evidence>
<keyword evidence="11" id="KW-1185">Reference proteome</keyword>
<evidence type="ECO:0000256" key="9">
    <source>
        <dbReference type="SAM" id="Phobius"/>
    </source>
</evidence>
<protein>
    <submittedName>
        <fullName evidence="10">Cell division protein FtsL</fullName>
    </submittedName>
</protein>
<evidence type="ECO:0000256" key="4">
    <source>
        <dbReference type="ARBA" id="ARBA00022692"/>
    </source>
</evidence>
<dbReference type="RefSeq" id="WP_110815927.1">
    <property type="nucleotide sequence ID" value="NZ_WFKQ01000001.1"/>
</dbReference>
<evidence type="ECO:0000313" key="10">
    <source>
        <dbReference type="EMBL" id="MUG31679.1"/>
    </source>
</evidence>
<dbReference type="Pfam" id="PF04999">
    <property type="entry name" value="FtsL"/>
    <property type="match status" value="1"/>
</dbReference>
<comment type="caution">
    <text evidence="10">The sequence shown here is derived from an EMBL/GenBank/DDBJ whole genome shotgun (WGS) entry which is preliminary data.</text>
</comment>
<keyword evidence="3 10" id="KW-0132">Cell division</keyword>
<dbReference type="GO" id="GO:0051301">
    <property type="term" value="P:cell division"/>
    <property type="evidence" value="ECO:0007669"/>
    <property type="project" value="UniProtKB-KW"/>
</dbReference>
<evidence type="ECO:0000256" key="6">
    <source>
        <dbReference type="ARBA" id="ARBA00023136"/>
    </source>
</evidence>
<dbReference type="InterPro" id="IPR011922">
    <property type="entry name" value="Cell_div_FtsL"/>
</dbReference>
<dbReference type="Proteomes" id="UP000442109">
    <property type="component" value="Unassembled WGS sequence"/>
</dbReference>
<dbReference type="AlphaFoldDB" id="A0A844LYB2"/>
<dbReference type="EMBL" id="WFKQ01000001">
    <property type="protein sequence ID" value="MUG31679.1"/>
    <property type="molecule type" value="Genomic_DNA"/>
</dbReference>
<evidence type="ECO:0000256" key="1">
    <source>
        <dbReference type="ARBA" id="ARBA00004401"/>
    </source>
</evidence>
<dbReference type="GO" id="GO:0005886">
    <property type="term" value="C:plasma membrane"/>
    <property type="evidence" value="ECO:0007669"/>
    <property type="project" value="UniProtKB-SubCell"/>
</dbReference>
<feature type="region of interest" description="Disordered" evidence="8">
    <location>
        <begin position="120"/>
        <end position="152"/>
    </location>
</feature>
<keyword evidence="6 9" id="KW-0472">Membrane</keyword>
<evidence type="ECO:0000256" key="2">
    <source>
        <dbReference type="ARBA" id="ARBA00022475"/>
    </source>
</evidence>
<name>A0A844LYB2_9GAMM</name>
<keyword evidence="7" id="KW-0131">Cell cycle</keyword>
<accession>A0A844LYB2</accession>
<evidence type="ECO:0000256" key="8">
    <source>
        <dbReference type="SAM" id="MobiDB-lite"/>
    </source>
</evidence>
<dbReference type="OrthoDB" id="5298556at2"/>
<evidence type="ECO:0000256" key="3">
    <source>
        <dbReference type="ARBA" id="ARBA00022618"/>
    </source>
</evidence>
<keyword evidence="5 9" id="KW-1133">Transmembrane helix</keyword>
<comment type="subcellular location">
    <subcellularLocation>
        <location evidence="1">Cell membrane</location>
        <topology evidence="1">Single-pass type II membrane protein</topology>
    </subcellularLocation>
</comment>